<feature type="compositionally biased region" description="Basic residues" evidence="3">
    <location>
        <begin position="640"/>
        <end position="655"/>
    </location>
</feature>
<dbReference type="EMBL" id="PGCI01000050">
    <property type="protein sequence ID" value="PLW45238.1"/>
    <property type="molecule type" value="Genomic_DNA"/>
</dbReference>
<feature type="compositionally biased region" description="Polar residues" evidence="3">
    <location>
        <begin position="706"/>
        <end position="716"/>
    </location>
</feature>
<feature type="compositionally biased region" description="Basic and acidic residues" evidence="3">
    <location>
        <begin position="1166"/>
        <end position="1192"/>
    </location>
</feature>
<feature type="compositionally biased region" description="Polar residues" evidence="3">
    <location>
        <begin position="1105"/>
        <end position="1121"/>
    </location>
</feature>
<dbReference type="PRINTS" id="PR00503">
    <property type="entry name" value="BROMODOMAIN"/>
</dbReference>
<feature type="compositionally biased region" description="Polar residues" evidence="3">
    <location>
        <begin position="434"/>
        <end position="455"/>
    </location>
</feature>
<feature type="region of interest" description="Disordered" evidence="3">
    <location>
        <begin position="1"/>
        <end position="60"/>
    </location>
</feature>
<dbReference type="PANTHER" id="PTHR22880">
    <property type="entry name" value="FALZ-RELATED BROMODOMAIN-CONTAINING PROTEINS"/>
    <property type="match status" value="1"/>
</dbReference>
<feature type="compositionally biased region" description="Basic and acidic residues" evidence="3">
    <location>
        <begin position="1"/>
        <end position="11"/>
    </location>
</feature>
<dbReference type="Gene3D" id="1.20.920.10">
    <property type="entry name" value="Bromodomain-like"/>
    <property type="match status" value="2"/>
</dbReference>
<dbReference type="GO" id="GO:0006338">
    <property type="term" value="P:chromatin remodeling"/>
    <property type="evidence" value="ECO:0007669"/>
    <property type="project" value="TreeGrafter"/>
</dbReference>
<dbReference type="InterPro" id="IPR036427">
    <property type="entry name" value="Bromodomain-like_sf"/>
</dbReference>
<feature type="domain" description="Bromo" evidence="4">
    <location>
        <begin position="738"/>
        <end position="810"/>
    </location>
</feature>
<feature type="compositionally biased region" description="Low complexity" evidence="3">
    <location>
        <begin position="656"/>
        <end position="666"/>
    </location>
</feature>
<dbReference type="GO" id="GO:0005634">
    <property type="term" value="C:nucleus"/>
    <property type="evidence" value="ECO:0007669"/>
    <property type="project" value="TreeGrafter"/>
</dbReference>
<feature type="compositionally biased region" description="Acidic residues" evidence="3">
    <location>
        <begin position="1231"/>
        <end position="1240"/>
    </location>
</feature>
<evidence type="ECO:0000256" key="2">
    <source>
        <dbReference type="PROSITE-ProRule" id="PRU00035"/>
    </source>
</evidence>
<dbReference type="PANTHER" id="PTHR22880:SF225">
    <property type="entry name" value="BROMODOMAIN-CONTAINING PROTEIN BET-1-RELATED"/>
    <property type="match status" value="1"/>
</dbReference>
<evidence type="ECO:0000256" key="3">
    <source>
        <dbReference type="SAM" id="MobiDB-lite"/>
    </source>
</evidence>
<feature type="region of interest" description="Disordered" evidence="3">
    <location>
        <begin position="1077"/>
        <end position="1240"/>
    </location>
</feature>
<feature type="region of interest" description="Disordered" evidence="3">
    <location>
        <begin position="74"/>
        <end position="266"/>
    </location>
</feature>
<dbReference type="InterPro" id="IPR027353">
    <property type="entry name" value="NET_dom"/>
</dbReference>
<dbReference type="PROSITE" id="PS51525">
    <property type="entry name" value="NET"/>
    <property type="match status" value="1"/>
</dbReference>
<feature type="compositionally biased region" description="Low complexity" evidence="3">
    <location>
        <begin position="415"/>
        <end position="433"/>
    </location>
</feature>
<evidence type="ECO:0000256" key="1">
    <source>
        <dbReference type="ARBA" id="ARBA00023117"/>
    </source>
</evidence>
<dbReference type="SMART" id="SM00297">
    <property type="entry name" value="BROMO"/>
    <property type="match status" value="2"/>
</dbReference>
<dbReference type="InterPro" id="IPR038336">
    <property type="entry name" value="NET_sf"/>
</dbReference>
<feature type="domain" description="Bromo" evidence="4">
    <location>
        <begin position="485"/>
        <end position="561"/>
    </location>
</feature>
<feature type="compositionally biased region" description="Polar residues" evidence="3">
    <location>
        <begin position="134"/>
        <end position="144"/>
    </location>
</feature>
<organism evidence="6 7">
    <name type="scientific">Puccinia coronata f. sp. avenae</name>
    <dbReference type="NCBI Taxonomy" id="200324"/>
    <lineage>
        <taxon>Eukaryota</taxon>
        <taxon>Fungi</taxon>
        <taxon>Dikarya</taxon>
        <taxon>Basidiomycota</taxon>
        <taxon>Pucciniomycotina</taxon>
        <taxon>Pucciniomycetes</taxon>
        <taxon>Pucciniales</taxon>
        <taxon>Pucciniaceae</taxon>
        <taxon>Puccinia</taxon>
    </lineage>
</organism>
<feature type="compositionally biased region" description="Polar residues" evidence="3">
    <location>
        <begin position="256"/>
        <end position="266"/>
    </location>
</feature>
<feature type="compositionally biased region" description="Pro residues" evidence="3">
    <location>
        <begin position="117"/>
        <end position="131"/>
    </location>
</feature>
<feature type="compositionally biased region" description="Polar residues" evidence="3">
    <location>
        <begin position="20"/>
        <end position="37"/>
    </location>
</feature>
<proteinExistence type="predicted"/>
<feature type="compositionally biased region" description="Polar residues" evidence="3">
    <location>
        <begin position="1197"/>
        <end position="1210"/>
    </location>
</feature>
<keyword evidence="1 2" id="KW-0103">Bromodomain</keyword>
<dbReference type="InterPro" id="IPR050935">
    <property type="entry name" value="Bromo_chromatin_reader"/>
</dbReference>
<feature type="region of interest" description="Disordered" evidence="3">
    <location>
        <begin position="324"/>
        <end position="467"/>
    </location>
</feature>
<dbReference type="Gene3D" id="1.20.1270.220">
    <property type="match status" value="1"/>
</dbReference>
<dbReference type="InterPro" id="IPR001487">
    <property type="entry name" value="Bromodomain"/>
</dbReference>
<feature type="compositionally biased region" description="Basic and acidic residues" evidence="3">
    <location>
        <begin position="49"/>
        <end position="60"/>
    </location>
</feature>
<feature type="compositionally biased region" description="Polar residues" evidence="3">
    <location>
        <begin position="627"/>
        <end position="638"/>
    </location>
</feature>
<dbReference type="PROSITE" id="PS50014">
    <property type="entry name" value="BROMODOMAIN_2"/>
    <property type="match status" value="2"/>
</dbReference>
<dbReference type="SUPFAM" id="SSF47370">
    <property type="entry name" value="Bromodomain"/>
    <property type="match status" value="2"/>
</dbReference>
<gene>
    <name evidence="6" type="ORF">PCASD_03989</name>
</gene>
<dbReference type="AlphaFoldDB" id="A0A2N5V5H5"/>
<dbReference type="GO" id="GO:0000785">
    <property type="term" value="C:chromatin"/>
    <property type="evidence" value="ECO:0007669"/>
    <property type="project" value="TreeGrafter"/>
</dbReference>
<evidence type="ECO:0000313" key="6">
    <source>
        <dbReference type="EMBL" id="PLW45238.1"/>
    </source>
</evidence>
<dbReference type="Pfam" id="PF00439">
    <property type="entry name" value="Bromodomain"/>
    <property type="match status" value="2"/>
</dbReference>
<sequence>MATTIDHHDQSPEMDAPGNSPDQSCLSHAIITTTSWSSPPPAFPVTPHDVAEPERPLEKSIEPFQSEVALSSSLTVVSPECQPDSAHPTDSAHPQQSKILSTEADLLPQSIHASTPPTVPVPLPATLPSPPASIENNNPAQTPLTADLPEPVHPPLPCAPVAAALHPDPSDRPASSDQADISQDAPEHTLPTTNPSDNPESPQPTPSHTDDLASLGPPVAVKDFLPQSISDSLPPPDLNINHPSPNHSPSALAENPNPNCPISSVPALNTEQVDSSSAVVSSAVSPQVSNCPFGSTADQTSHHDHFAACSSPPRQDIAHTTASINSLSPLSDVPSAPSPTRVVESPNTASSQLPHPQPTSPLSYKRQPSPSMYENGVSSHSAEGFPYRVNGSAAATNGESAHKRPRLGNELPADSHMTSSLSHLTSNSSQKSNPSQLAASLHPTPTATKPPQSASEVPGFVPGTAGTRFTKDQHRFAVSVIKQLKKHRSAGPFNAPVDPVALNIPDYLNVIKQPMDLSTIETRLGKVGKPCYYGSAAQFVADVQLVFDNCYKYNGPPATSPFSRMALDLSIQFETQMKKMPPDEPISHASTSRSPSVAKLASKPKQSAETRAPVPASKRKSDLPAAPTSSFQPGHQNGAQKRRSSSPQQSRKKSTKSTSLSASALTEGDSVNLHTARRTSMNESSSSQRPRSGAFEQTAHGAPDHGNSQYSSEQPTISNAKEELKFCKELLREVNKKAYSKFVWPFYEPVDIVKLAIPEYPKFVKKPMDLETMKQKLKNDEYPNGAAFAADFRLMLNNCFTFNPTGTYYECGKQLERLFEAKWTERPPEEIPAPVPPPVEPLHTTESQLVIQDLQLQLQQMNERLRTLGSANPALIAGHVIPGTGPPKKHPTSRASVPSKSSPNLNIPAPLVTPSTLSTASKGKVAGSAKPKQANGGARRKSAGSAMTPAAKRQSQSLEQQTLPGQPDQPEHVHVPHQLVPPAAATLPPITPSTGTQGFSGSDYFEKIDYEQKKDLATQIQNAVEPMQSDAINLIRNSRPDLVAADGEEIELDIDALDDRTLYQLYQLVCAPLLPPIKPKKPKATAANGKPKASRKAVSGATRKSMPTPTSSYVAPMSQVSGGPHAESISAGPYLTAQTLNGLDHGPKPKAKKPRASVPGGAPKRKGIDETQETARIRKMEAKLGLFKESDSPAHPLNQSNGVPSANQALGPNASAPPAGPVEYASSSSESETESDDDSD</sequence>
<feature type="compositionally biased region" description="Polar residues" evidence="3">
    <location>
        <begin position="893"/>
        <end position="905"/>
    </location>
</feature>
<evidence type="ECO:0000259" key="4">
    <source>
        <dbReference type="PROSITE" id="PS50014"/>
    </source>
</evidence>
<dbReference type="Proteomes" id="UP000235392">
    <property type="component" value="Unassembled WGS sequence"/>
</dbReference>
<feature type="compositionally biased region" description="Polar residues" evidence="3">
    <location>
        <begin position="345"/>
        <end position="381"/>
    </location>
</feature>
<protein>
    <recommendedName>
        <fullName evidence="8">Bromo domain-containing protein</fullName>
    </recommendedName>
</protein>
<accession>A0A2N5V5H5</accession>
<dbReference type="Pfam" id="PF17035">
    <property type="entry name" value="BET"/>
    <property type="match status" value="1"/>
</dbReference>
<reference evidence="6 7" key="1">
    <citation type="submission" date="2017-11" db="EMBL/GenBank/DDBJ databases">
        <title>De novo assembly and phasing of dikaryotic genomes from two isolates of Puccinia coronata f. sp. avenae, the causal agent of oat crown rust.</title>
        <authorList>
            <person name="Miller M.E."/>
            <person name="Zhang Y."/>
            <person name="Omidvar V."/>
            <person name="Sperschneider J."/>
            <person name="Schwessinger B."/>
            <person name="Raley C."/>
            <person name="Palmer J.M."/>
            <person name="Garnica D."/>
            <person name="Upadhyaya N."/>
            <person name="Rathjen J."/>
            <person name="Taylor J.M."/>
            <person name="Park R.F."/>
            <person name="Dodds P.N."/>
            <person name="Hirsch C.D."/>
            <person name="Kianian S.F."/>
            <person name="Figueroa M."/>
        </authorList>
    </citation>
    <scope>NUCLEOTIDE SEQUENCE [LARGE SCALE GENOMIC DNA]</scope>
    <source>
        <strain evidence="6">12SD80</strain>
    </source>
</reference>
<comment type="caution">
    <text evidence="6">The sequence shown here is derived from an EMBL/GenBank/DDBJ whole genome shotgun (WGS) entry which is preliminary data.</text>
</comment>
<feature type="domain" description="NET" evidence="5">
    <location>
        <begin position="998"/>
        <end position="1080"/>
    </location>
</feature>
<dbReference type="GO" id="GO:0006355">
    <property type="term" value="P:regulation of DNA-templated transcription"/>
    <property type="evidence" value="ECO:0007669"/>
    <property type="project" value="TreeGrafter"/>
</dbReference>
<feature type="compositionally biased region" description="Polar residues" evidence="3">
    <location>
        <begin position="190"/>
        <end position="200"/>
    </location>
</feature>
<feature type="region of interest" description="Disordered" evidence="3">
    <location>
        <begin position="580"/>
        <end position="716"/>
    </location>
</feature>
<feature type="region of interest" description="Disordered" evidence="3">
    <location>
        <begin position="877"/>
        <end position="974"/>
    </location>
</feature>
<evidence type="ECO:0008006" key="8">
    <source>
        <dbReference type="Google" id="ProtNLM"/>
    </source>
</evidence>
<evidence type="ECO:0000313" key="7">
    <source>
        <dbReference type="Proteomes" id="UP000235392"/>
    </source>
</evidence>
<feature type="compositionally biased region" description="Polar residues" evidence="3">
    <location>
        <begin position="953"/>
        <end position="964"/>
    </location>
</feature>
<name>A0A2N5V5H5_9BASI</name>
<evidence type="ECO:0000259" key="5">
    <source>
        <dbReference type="PROSITE" id="PS51525"/>
    </source>
</evidence>
<feature type="compositionally biased region" description="Polar residues" evidence="3">
    <location>
        <begin position="678"/>
        <end position="690"/>
    </location>
</feature>